<gene>
    <name evidence="2" type="ORF">PMIN01_03202</name>
</gene>
<reference evidence="2" key="1">
    <citation type="journal article" date="2020" name="Mol. Plant Microbe Interact.">
        <title>Genome Sequence of the Biocontrol Agent Coniothyrium minitans strain Conio (IMI 134523).</title>
        <authorList>
            <person name="Patel D."/>
            <person name="Shittu T.A."/>
            <person name="Baroncelli R."/>
            <person name="Muthumeenakshi S."/>
            <person name="Osborne T.H."/>
            <person name="Janganan T.K."/>
            <person name="Sreenivasaprasad S."/>
        </authorList>
    </citation>
    <scope>NUCLEOTIDE SEQUENCE</scope>
    <source>
        <strain evidence="2">Conio</strain>
    </source>
</reference>
<organism evidence="2 3">
    <name type="scientific">Paraphaeosphaeria minitans</name>
    <dbReference type="NCBI Taxonomy" id="565426"/>
    <lineage>
        <taxon>Eukaryota</taxon>
        <taxon>Fungi</taxon>
        <taxon>Dikarya</taxon>
        <taxon>Ascomycota</taxon>
        <taxon>Pezizomycotina</taxon>
        <taxon>Dothideomycetes</taxon>
        <taxon>Pleosporomycetidae</taxon>
        <taxon>Pleosporales</taxon>
        <taxon>Massarineae</taxon>
        <taxon>Didymosphaeriaceae</taxon>
        <taxon>Paraphaeosphaeria</taxon>
    </lineage>
</organism>
<protein>
    <submittedName>
        <fullName evidence="2">Uncharacterized protein</fullName>
    </submittedName>
</protein>
<comment type="caution">
    <text evidence="2">The sequence shown here is derived from an EMBL/GenBank/DDBJ whole genome shotgun (WGS) entry which is preliminary data.</text>
</comment>
<dbReference type="Proteomes" id="UP000756921">
    <property type="component" value="Unassembled WGS sequence"/>
</dbReference>
<evidence type="ECO:0000256" key="1">
    <source>
        <dbReference type="SAM" id="MobiDB-lite"/>
    </source>
</evidence>
<dbReference type="OrthoDB" id="10585726at2759"/>
<dbReference type="AlphaFoldDB" id="A0A9P6KTM5"/>
<keyword evidence="3" id="KW-1185">Reference proteome</keyword>
<accession>A0A9P6KTM5</accession>
<name>A0A9P6KTM5_9PLEO</name>
<feature type="region of interest" description="Disordered" evidence="1">
    <location>
        <begin position="51"/>
        <end position="74"/>
    </location>
</feature>
<dbReference type="EMBL" id="WJXW01000003">
    <property type="protein sequence ID" value="KAF9737919.1"/>
    <property type="molecule type" value="Genomic_DNA"/>
</dbReference>
<sequence>MHNLHIPSHATSTPVATFAGAAQSCERAHAAMQKGRLRTGILLPRPYVKSGTDTTAISLPSRRSRTRKTDTAVL</sequence>
<evidence type="ECO:0000313" key="2">
    <source>
        <dbReference type="EMBL" id="KAF9737919.1"/>
    </source>
</evidence>
<proteinExistence type="predicted"/>
<evidence type="ECO:0000313" key="3">
    <source>
        <dbReference type="Proteomes" id="UP000756921"/>
    </source>
</evidence>